<comment type="caution">
    <text evidence="3">The sequence shown here is derived from an EMBL/GenBank/DDBJ whole genome shotgun (WGS) entry which is preliminary data.</text>
</comment>
<organism evidence="3 4">
    <name type="scientific">Natrinema soli</name>
    <dbReference type="NCBI Taxonomy" id="1930624"/>
    <lineage>
        <taxon>Archaea</taxon>
        <taxon>Methanobacteriati</taxon>
        <taxon>Methanobacteriota</taxon>
        <taxon>Stenosarchaea group</taxon>
        <taxon>Halobacteria</taxon>
        <taxon>Halobacteriales</taxon>
        <taxon>Natrialbaceae</taxon>
        <taxon>Natrinema</taxon>
    </lineage>
</organism>
<proteinExistence type="predicted"/>
<dbReference type="Gene3D" id="3.10.129.10">
    <property type="entry name" value="Hotdog Thioesterase"/>
    <property type="match status" value="1"/>
</dbReference>
<evidence type="ECO:0000313" key="4">
    <source>
        <dbReference type="Proteomes" id="UP001596383"/>
    </source>
</evidence>
<feature type="compositionally biased region" description="Low complexity" evidence="1">
    <location>
        <begin position="82"/>
        <end position="95"/>
    </location>
</feature>
<dbReference type="Proteomes" id="UP001596383">
    <property type="component" value="Unassembled WGS sequence"/>
</dbReference>
<dbReference type="InterPro" id="IPR029069">
    <property type="entry name" value="HotDog_dom_sf"/>
</dbReference>
<feature type="compositionally biased region" description="Polar residues" evidence="1">
    <location>
        <begin position="96"/>
        <end position="113"/>
    </location>
</feature>
<evidence type="ECO:0000256" key="1">
    <source>
        <dbReference type="SAM" id="MobiDB-lite"/>
    </source>
</evidence>
<dbReference type="Pfam" id="PF13452">
    <property type="entry name" value="FAS1_DH_region"/>
    <property type="match status" value="1"/>
</dbReference>
<reference evidence="3 4" key="1">
    <citation type="journal article" date="2019" name="Int. J. Syst. Evol. Microbiol.">
        <title>The Global Catalogue of Microorganisms (GCM) 10K type strain sequencing project: providing services to taxonomists for standard genome sequencing and annotation.</title>
        <authorList>
            <consortium name="The Broad Institute Genomics Platform"/>
            <consortium name="The Broad Institute Genome Sequencing Center for Infectious Disease"/>
            <person name="Wu L."/>
            <person name="Ma J."/>
        </authorList>
    </citation>
    <scope>NUCLEOTIDE SEQUENCE [LARGE SCALE GENOMIC DNA]</scope>
    <source>
        <strain evidence="3 4">LMG 29247</strain>
    </source>
</reference>
<dbReference type="AlphaFoldDB" id="A0ABD5SJS0"/>
<sequence>MPSKLLDALEEQVGWTVTTVEDLVVEPGKVEEFARAIEDDNPAFRDEEAARKQGYETVPAPLTFTRTAYFPRNRPTASASITDSTSGSTSLESSTANRSTSTSDRSTPGRSLR</sequence>
<feature type="domain" description="FAS1-like dehydratase" evidence="2">
    <location>
        <begin position="12"/>
        <end position="70"/>
    </location>
</feature>
<evidence type="ECO:0000259" key="2">
    <source>
        <dbReference type="Pfam" id="PF13452"/>
    </source>
</evidence>
<protein>
    <submittedName>
        <fullName evidence="3">MaoC family dehydratase N-terminal domain-containing protein</fullName>
    </submittedName>
</protein>
<dbReference type="RefSeq" id="WP_337959455.1">
    <property type="nucleotide sequence ID" value="NZ_JAQIVI010000132.1"/>
</dbReference>
<name>A0ABD5SJS0_9EURY</name>
<evidence type="ECO:0000313" key="3">
    <source>
        <dbReference type="EMBL" id="MFC6765124.1"/>
    </source>
</evidence>
<gene>
    <name evidence="3" type="ORF">ACFQE6_08925</name>
</gene>
<accession>A0ABD5SJS0</accession>
<dbReference type="EMBL" id="JBHSWV010000132">
    <property type="protein sequence ID" value="MFC6765124.1"/>
    <property type="molecule type" value="Genomic_DNA"/>
</dbReference>
<keyword evidence="4" id="KW-1185">Reference proteome</keyword>
<feature type="region of interest" description="Disordered" evidence="1">
    <location>
        <begin position="70"/>
        <end position="113"/>
    </location>
</feature>
<dbReference type="InterPro" id="IPR039569">
    <property type="entry name" value="FAS1-like_DH_region"/>
</dbReference>
<dbReference type="SUPFAM" id="SSF54637">
    <property type="entry name" value="Thioesterase/thiol ester dehydrase-isomerase"/>
    <property type="match status" value="1"/>
</dbReference>